<feature type="compositionally biased region" description="Polar residues" evidence="1">
    <location>
        <begin position="151"/>
        <end position="167"/>
    </location>
</feature>
<dbReference type="RefSeq" id="XP_030834612.1">
    <property type="nucleotide sequence ID" value="XM_030978752.1"/>
</dbReference>
<evidence type="ECO:0000313" key="3">
    <source>
        <dbReference type="Proteomes" id="UP000007110"/>
    </source>
</evidence>
<reference evidence="3" key="1">
    <citation type="submission" date="2015-02" db="EMBL/GenBank/DDBJ databases">
        <title>Genome sequencing for Strongylocentrotus purpuratus.</title>
        <authorList>
            <person name="Murali S."/>
            <person name="Liu Y."/>
            <person name="Vee V."/>
            <person name="English A."/>
            <person name="Wang M."/>
            <person name="Skinner E."/>
            <person name="Han Y."/>
            <person name="Muzny D.M."/>
            <person name="Worley K.C."/>
            <person name="Gibbs R.A."/>
        </authorList>
    </citation>
    <scope>NUCLEOTIDE SEQUENCE</scope>
</reference>
<keyword evidence="3" id="KW-1185">Reference proteome</keyword>
<dbReference type="PANTHER" id="PTHR24407">
    <property type="entry name" value="PROTEIN KINASE DOMAIN-CONTAINING PROTEIN"/>
    <property type="match status" value="1"/>
</dbReference>
<protein>
    <submittedName>
        <fullName evidence="2">Uncharacterized protein</fullName>
    </submittedName>
</protein>
<dbReference type="PANTHER" id="PTHR24407:SF14">
    <property type="entry name" value="SIR2-LIKE DOMAIN-CONTAINING PROTEIN"/>
    <property type="match status" value="1"/>
</dbReference>
<feature type="region of interest" description="Disordered" evidence="1">
    <location>
        <begin position="95"/>
        <end position="167"/>
    </location>
</feature>
<dbReference type="GeneID" id="115921351"/>
<dbReference type="Proteomes" id="UP000007110">
    <property type="component" value="Unassembled WGS sequence"/>
</dbReference>
<organism evidence="2 3">
    <name type="scientific">Strongylocentrotus purpuratus</name>
    <name type="common">Purple sea urchin</name>
    <dbReference type="NCBI Taxonomy" id="7668"/>
    <lineage>
        <taxon>Eukaryota</taxon>
        <taxon>Metazoa</taxon>
        <taxon>Echinodermata</taxon>
        <taxon>Eleutherozoa</taxon>
        <taxon>Echinozoa</taxon>
        <taxon>Echinoidea</taxon>
        <taxon>Euechinoidea</taxon>
        <taxon>Echinacea</taxon>
        <taxon>Camarodonta</taxon>
        <taxon>Echinidea</taxon>
        <taxon>Strongylocentrotidae</taxon>
        <taxon>Strongylocentrotus</taxon>
    </lineage>
</organism>
<evidence type="ECO:0000313" key="2">
    <source>
        <dbReference type="EnsemblMetazoa" id="XP_030834612"/>
    </source>
</evidence>
<dbReference type="EnsemblMetazoa" id="XM_030978752">
    <property type="protein sequence ID" value="XP_030834612"/>
    <property type="gene ID" value="LOC115921351"/>
</dbReference>
<accession>A0A7M7ND82</accession>
<sequence>MQVQTLMLNDTECPTPASSHHLAEALCSMPNLSDLTLDRYNEEFFSTLKAKASSLQGCFPQISKGNFRFNGEAQADLNLFLQTLPCSQSWERIRSGDSDYSDYSGDSDDSDNSGNLNDSDDSDKSNDSDNSADPQWEPRRILPSSDHPQQHVGNTPHTVSRFTQTDM</sequence>
<evidence type="ECO:0000256" key="1">
    <source>
        <dbReference type="SAM" id="MobiDB-lite"/>
    </source>
</evidence>
<dbReference type="AlphaFoldDB" id="A0A7M7ND82"/>
<name>A0A7M7ND82_STRPU</name>
<reference evidence="2" key="2">
    <citation type="submission" date="2021-01" db="UniProtKB">
        <authorList>
            <consortium name="EnsemblMetazoa"/>
        </authorList>
    </citation>
    <scope>IDENTIFICATION</scope>
</reference>
<dbReference type="InParanoid" id="A0A7M7ND82"/>
<proteinExistence type="predicted"/>
<dbReference type="KEGG" id="spu:115921351"/>